<evidence type="ECO:0000313" key="1">
    <source>
        <dbReference type="EMBL" id="RPB19526.1"/>
    </source>
</evidence>
<dbReference type="InParanoid" id="A0A3N4LA69"/>
<proteinExistence type="predicted"/>
<accession>A0A3N4LA69</accession>
<reference evidence="1 2" key="1">
    <citation type="journal article" date="2018" name="Nat. Ecol. Evol.">
        <title>Pezizomycetes genomes reveal the molecular basis of ectomycorrhizal truffle lifestyle.</title>
        <authorList>
            <person name="Murat C."/>
            <person name="Payen T."/>
            <person name="Noel B."/>
            <person name="Kuo A."/>
            <person name="Morin E."/>
            <person name="Chen J."/>
            <person name="Kohler A."/>
            <person name="Krizsan K."/>
            <person name="Balestrini R."/>
            <person name="Da Silva C."/>
            <person name="Montanini B."/>
            <person name="Hainaut M."/>
            <person name="Levati E."/>
            <person name="Barry K.W."/>
            <person name="Belfiori B."/>
            <person name="Cichocki N."/>
            <person name="Clum A."/>
            <person name="Dockter R.B."/>
            <person name="Fauchery L."/>
            <person name="Guy J."/>
            <person name="Iotti M."/>
            <person name="Le Tacon F."/>
            <person name="Lindquist E.A."/>
            <person name="Lipzen A."/>
            <person name="Malagnac F."/>
            <person name="Mello A."/>
            <person name="Molinier V."/>
            <person name="Miyauchi S."/>
            <person name="Poulain J."/>
            <person name="Riccioni C."/>
            <person name="Rubini A."/>
            <person name="Sitrit Y."/>
            <person name="Splivallo R."/>
            <person name="Traeger S."/>
            <person name="Wang M."/>
            <person name="Zifcakova L."/>
            <person name="Wipf D."/>
            <person name="Zambonelli A."/>
            <person name="Paolocci F."/>
            <person name="Nowrousian M."/>
            <person name="Ottonello S."/>
            <person name="Baldrian P."/>
            <person name="Spatafora J.W."/>
            <person name="Henrissat B."/>
            <person name="Nagy L.G."/>
            <person name="Aury J.M."/>
            <person name="Wincker P."/>
            <person name="Grigoriev I.V."/>
            <person name="Bonfante P."/>
            <person name="Martin F.M."/>
        </authorList>
    </citation>
    <scope>NUCLEOTIDE SEQUENCE [LARGE SCALE GENOMIC DNA]</scope>
    <source>
        <strain evidence="1 2">ATCC MYA-4762</strain>
    </source>
</reference>
<organism evidence="1 2">
    <name type="scientific">Terfezia boudieri ATCC MYA-4762</name>
    <dbReference type="NCBI Taxonomy" id="1051890"/>
    <lineage>
        <taxon>Eukaryota</taxon>
        <taxon>Fungi</taxon>
        <taxon>Dikarya</taxon>
        <taxon>Ascomycota</taxon>
        <taxon>Pezizomycotina</taxon>
        <taxon>Pezizomycetes</taxon>
        <taxon>Pezizales</taxon>
        <taxon>Pezizaceae</taxon>
        <taxon>Terfezia</taxon>
    </lineage>
</organism>
<protein>
    <submittedName>
        <fullName evidence="1">Uncharacterized protein</fullName>
    </submittedName>
</protein>
<dbReference type="PANTHER" id="PTHR33129">
    <property type="entry name" value="PROTEIN KINASE DOMAIN-CONTAINING PROTEIN-RELATED"/>
    <property type="match status" value="1"/>
</dbReference>
<dbReference type="AlphaFoldDB" id="A0A3N4LA69"/>
<evidence type="ECO:0000313" key="2">
    <source>
        <dbReference type="Proteomes" id="UP000267821"/>
    </source>
</evidence>
<dbReference type="Proteomes" id="UP000267821">
    <property type="component" value="Unassembled WGS sequence"/>
</dbReference>
<keyword evidence="2" id="KW-1185">Reference proteome</keyword>
<sequence length="155" mass="18107">MRGFIFEAVAHRILRRGGVFEIRRLGHPIKEKLPLPATTLQIFRTIGEIKPAFYCRPHSKTFESIDALHIGHGDYDELFQMTVGKQHGIKVNGLENIKAKLTKKVRLYFVIPNDAYPNFINSQNYLNLQGQKHQKIPKWINDMEQWALRLDYTTF</sequence>
<gene>
    <name evidence="1" type="ORF">L211DRAFT_631010</name>
</gene>
<dbReference type="EMBL" id="ML121588">
    <property type="protein sequence ID" value="RPB19526.1"/>
    <property type="molecule type" value="Genomic_DNA"/>
</dbReference>
<name>A0A3N4LA69_9PEZI</name>
<dbReference type="InterPro" id="IPR052980">
    <property type="entry name" value="Crinkler_effector"/>
</dbReference>
<dbReference type="STRING" id="1051890.A0A3N4LA69"/>
<dbReference type="OrthoDB" id="2340858at2759"/>